<feature type="region of interest" description="Disordered" evidence="1">
    <location>
        <begin position="36"/>
        <end position="66"/>
    </location>
</feature>
<keyword evidence="2" id="KW-0812">Transmembrane</keyword>
<dbReference type="SUPFAM" id="SSF50998">
    <property type="entry name" value="Quinoprotein alcohol dehydrogenase-like"/>
    <property type="match status" value="1"/>
</dbReference>
<dbReference type="Gene3D" id="2.130.10.10">
    <property type="entry name" value="YVTN repeat-like/Quinoprotein amine dehydrogenase"/>
    <property type="match status" value="1"/>
</dbReference>
<dbReference type="EMBL" id="CP014672">
    <property type="protein sequence ID" value="ANW97970.1"/>
    <property type="molecule type" value="Genomic_DNA"/>
</dbReference>
<dbReference type="InterPro" id="IPR015943">
    <property type="entry name" value="WD40/YVTN_repeat-like_dom_sf"/>
</dbReference>
<reference evidence="4 5" key="1">
    <citation type="submission" date="2016-02" db="EMBL/GenBank/DDBJ databases">
        <title>Comparison of Clostridium stercorarium subspecies using comparative genomics and transcriptomics.</title>
        <authorList>
            <person name="Schellenberg J."/>
            <person name="Thallinger G."/>
            <person name="Levin D.B."/>
            <person name="Zhang X."/>
            <person name="Alvare G."/>
            <person name="Fristensky B."/>
            <person name="Sparling R."/>
        </authorList>
    </citation>
    <scope>NUCLEOTIDE SEQUENCE [LARGE SCALE GENOMIC DNA]</scope>
    <source>
        <strain evidence="4 5">DSM 2910</strain>
    </source>
</reference>
<dbReference type="Pfam" id="PF13360">
    <property type="entry name" value="PQQ_2"/>
    <property type="match status" value="1"/>
</dbReference>
<sequence>MRRRREKVLMLIVPVILLIILIILYRQFNKNGGTDGSITPFTTPTHAPTQTPTPAPVAERAGNPSGDKIKYRIYSDTTPLDSYQSADMIVFGAPETYSALEGITTFRGNHYRDGAAYGTRKVVEKKLEIVWTSEEIPLIDPQWPGVGWTGQPLIVHWPEKIRKIMNLYPEYKKKDFVEVIQATLGGVIYFLDLETGKPTRPFIDIGFPIKGTPLVDPRGYPVLYVGMGINSLQNGKTGTWKYRIFSLLDNSEIFSIPGIDSTVPRNWGAFDSTGLVHAGTDTFIQCGENGLLYKIKLNTDFDPENGKLSVSPEVIKYRYTHLFRNKKSYGIENSPAFYRDLIFFADNGGMLQCLDINTLKPKWAFNLGDDTDATPVIEETPDGVFLYIGNQVDHQNSGGYATVRKINALTGEQIWSRSYKCYKDELINGGVFSAAVVGTGDISDMVIFNISKTGTEWGGKLVALDKNTGEEIWVKDLTSYGWSSPVVFSSDDGKSYMIFCDSAGRMFLIDPKTGETLDTISVERNVESSPAIYNNMVVVGSYARKIFGIRIR</sequence>
<evidence type="ECO:0000313" key="4">
    <source>
        <dbReference type="EMBL" id="ANW97970.1"/>
    </source>
</evidence>
<feature type="domain" description="Pyrrolo-quinoline quinone repeat" evidence="3">
    <location>
        <begin position="459"/>
        <end position="545"/>
    </location>
</feature>
<evidence type="ECO:0000256" key="2">
    <source>
        <dbReference type="SAM" id="Phobius"/>
    </source>
</evidence>
<dbReference type="SMART" id="SM00564">
    <property type="entry name" value="PQQ"/>
    <property type="match status" value="4"/>
</dbReference>
<evidence type="ECO:0000256" key="1">
    <source>
        <dbReference type="SAM" id="MobiDB-lite"/>
    </source>
</evidence>
<dbReference type="InterPro" id="IPR002372">
    <property type="entry name" value="PQQ_rpt_dom"/>
</dbReference>
<feature type="transmembrane region" description="Helical" evidence="2">
    <location>
        <begin position="7"/>
        <end position="25"/>
    </location>
</feature>
<dbReference type="InterPro" id="IPR018391">
    <property type="entry name" value="PQQ_b-propeller_rpt"/>
</dbReference>
<dbReference type="Proteomes" id="UP000092971">
    <property type="component" value="Chromosome"/>
</dbReference>
<name>A0A1B1YB20_THEST</name>
<keyword evidence="2" id="KW-0472">Membrane</keyword>
<dbReference type="PANTHER" id="PTHR34512:SF30">
    <property type="entry name" value="OUTER MEMBRANE PROTEIN ASSEMBLY FACTOR BAMB"/>
    <property type="match status" value="1"/>
</dbReference>
<dbReference type="AlphaFoldDB" id="A0A1B1YB20"/>
<dbReference type="InterPro" id="IPR011047">
    <property type="entry name" value="Quinoprotein_ADH-like_sf"/>
</dbReference>
<accession>A0A1B1YB20</accession>
<evidence type="ECO:0000313" key="5">
    <source>
        <dbReference type="Proteomes" id="UP000092971"/>
    </source>
</evidence>
<gene>
    <name evidence="4" type="ORF">CSTERTH_02395</name>
</gene>
<keyword evidence="2" id="KW-1133">Transmembrane helix</keyword>
<organism evidence="4 5">
    <name type="scientific">Thermoclostridium stercorarium subsp. thermolacticum DSM 2910</name>
    <dbReference type="NCBI Taxonomy" id="1121336"/>
    <lineage>
        <taxon>Bacteria</taxon>
        <taxon>Bacillati</taxon>
        <taxon>Bacillota</taxon>
        <taxon>Clostridia</taxon>
        <taxon>Eubacteriales</taxon>
        <taxon>Oscillospiraceae</taxon>
        <taxon>Thermoclostridium</taxon>
    </lineage>
</organism>
<protein>
    <submittedName>
        <fullName evidence="4">Pyrrolo-quinoline quinone</fullName>
    </submittedName>
</protein>
<proteinExistence type="predicted"/>
<dbReference type="RefSeq" id="WP_015358238.1">
    <property type="nucleotide sequence ID" value="NZ_CP014672.1"/>
</dbReference>
<evidence type="ECO:0000259" key="3">
    <source>
        <dbReference type="Pfam" id="PF13360"/>
    </source>
</evidence>
<dbReference type="OrthoDB" id="105314at2"/>
<dbReference type="PANTHER" id="PTHR34512">
    <property type="entry name" value="CELL SURFACE PROTEIN"/>
    <property type="match status" value="1"/>
</dbReference>
<feature type="compositionally biased region" description="Low complexity" evidence="1">
    <location>
        <begin position="39"/>
        <end position="52"/>
    </location>
</feature>